<feature type="transmembrane region" description="Helical" evidence="8">
    <location>
        <begin position="225"/>
        <end position="246"/>
    </location>
</feature>
<feature type="transmembrane region" description="Helical" evidence="8">
    <location>
        <begin position="181"/>
        <end position="204"/>
    </location>
</feature>
<organism evidence="10 12">
    <name type="scientific">Rotaria magnacalcarata</name>
    <dbReference type="NCBI Taxonomy" id="392030"/>
    <lineage>
        <taxon>Eukaryota</taxon>
        <taxon>Metazoa</taxon>
        <taxon>Spiralia</taxon>
        <taxon>Gnathifera</taxon>
        <taxon>Rotifera</taxon>
        <taxon>Eurotatoria</taxon>
        <taxon>Bdelloidea</taxon>
        <taxon>Philodinida</taxon>
        <taxon>Philodinidae</taxon>
        <taxon>Rotaria</taxon>
    </lineage>
</organism>
<evidence type="ECO:0000313" key="10">
    <source>
        <dbReference type="EMBL" id="CAF2149806.1"/>
    </source>
</evidence>
<keyword evidence="7" id="KW-0807">Transducer</keyword>
<comment type="subcellular location">
    <subcellularLocation>
        <location evidence="1">Membrane</location>
        <topology evidence="1">Multi-pass membrane protein</topology>
    </subcellularLocation>
</comment>
<feature type="transmembrane region" description="Helical" evidence="8">
    <location>
        <begin position="95"/>
        <end position="119"/>
    </location>
</feature>
<keyword evidence="2 8" id="KW-0812">Transmembrane</keyword>
<feature type="transmembrane region" description="Helical" evidence="8">
    <location>
        <begin position="18"/>
        <end position="39"/>
    </location>
</feature>
<evidence type="ECO:0000259" key="9">
    <source>
        <dbReference type="PROSITE" id="PS50262"/>
    </source>
</evidence>
<dbReference type="Proteomes" id="UP000663842">
    <property type="component" value="Unassembled WGS sequence"/>
</dbReference>
<dbReference type="PROSITE" id="PS50262">
    <property type="entry name" value="G_PROTEIN_RECEP_F1_2"/>
    <property type="match status" value="1"/>
</dbReference>
<dbReference type="Proteomes" id="UP000663887">
    <property type="component" value="Unassembled WGS sequence"/>
</dbReference>
<feature type="transmembrane region" description="Helical" evidence="8">
    <location>
        <begin position="131"/>
        <end position="153"/>
    </location>
</feature>
<keyword evidence="5 8" id="KW-0472">Membrane</keyword>
<evidence type="ECO:0000256" key="8">
    <source>
        <dbReference type="SAM" id="Phobius"/>
    </source>
</evidence>
<evidence type="ECO:0000313" key="12">
    <source>
        <dbReference type="Proteomes" id="UP000663887"/>
    </source>
</evidence>
<dbReference type="PANTHER" id="PTHR24243:SF230">
    <property type="entry name" value="G-PROTEIN COUPLED RECEPTORS FAMILY 1 PROFILE DOMAIN-CONTAINING PROTEIN"/>
    <property type="match status" value="1"/>
</dbReference>
<evidence type="ECO:0000256" key="5">
    <source>
        <dbReference type="ARBA" id="ARBA00023136"/>
    </source>
</evidence>
<feature type="domain" description="G-protein coupled receptors family 1 profile" evidence="9">
    <location>
        <begin position="31"/>
        <end position="287"/>
    </location>
</feature>
<keyword evidence="6" id="KW-0675">Receptor</keyword>
<evidence type="ECO:0000256" key="4">
    <source>
        <dbReference type="ARBA" id="ARBA00023040"/>
    </source>
</evidence>
<reference evidence="10" key="1">
    <citation type="submission" date="2021-02" db="EMBL/GenBank/DDBJ databases">
        <authorList>
            <person name="Nowell W R."/>
        </authorList>
    </citation>
    <scope>NUCLEOTIDE SEQUENCE</scope>
</reference>
<protein>
    <recommendedName>
        <fullName evidence="9">G-protein coupled receptors family 1 profile domain-containing protein</fullName>
    </recommendedName>
</protein>
<dbReference type="SUPFAM" id="SSF81321">
    <property type="entry name" value="Family A G protein-coupled receptor-like"/>
    <property type="match status" value="1"/>
</dbReference>
<evidence type="ECO:0000313" key="11">
    <source>
        <dbReference type="EMBL" id="CAF4014820.1"/>
    </source>
</evidence>
<name>A0A816XSN0_9BILA</name>
<accession>A0A816XSN0</accession>
<evidence type="ECO:0000256" key="2">
    <source>
        <dbReference type="ARBA" id="ARBA00022692"/>
    </source>
</evidence>
<proteinExistence type="predicted"/>
<feature type="transmembrane region" description="Helical" evidence="8">
    <location>
        <begin position="51"/>
        <end position="75"/>
    </location>
</feature>
<keyword evidence="3 8" id="KW-1133">Transmembrane helix</keyword>
<evidence type="ECO:0000256" key="1">
    <source>
        <dbReference type="ARBA" id="ARBA00004141"/>
    </source>
</evidence>
<keyword evidence="4" id="KW-0297">G-protein coupled receptor</keyword>
<evidence type="ECO:0000256" key="6">
    <source>
        <dbReference type="ARBA" id="ARBA00023170"/>
    </source>
</evidence>
<evidence type="ECO:0000256" key="3">
    <source>
        <dbReference type="ARBA" id="ARBA00022989"/>
    </source>
</evidence>
<sequence>MASIAFESLKLATNECNIYGGFFVFSIGVIGNVLNIIIFSSLKTFREMSSTFYMTVTSAVNIFQLIFGLLTRILINGYNIDPTKTSSFMCKARQFILITTMLIVFTCMCFAAIDQFLLLTNPWRHLCNLQLASRLVIIAFIVSFLHGIPVILFQDLYPPLVTGQTSCSFTSIGYSICYSRFLFPILLAILPLTVRITFGVLAFVNVRGLHNRQVPIVRLERDKQLTAMVLVEVAIDVIVSLPYSIYNYFYTSAVTFPDQISVAENQFISSVTRIIFYGNFSLPFYIYCCVSSRFHRQLVHVLTNVPLKYRQETMNRCRMNQITPQLTVDANMVLSLTAW</sequence>
<dbReference type="InterPro" id="IPR017452">
    <property type="entry name" value="GPCR_Rhodpsn_7TM"/>
</dbReference>
<dbReference type="GO" id="GO:0004930">
    <property type="term" value="F:G protein-coupled receptor activity"/>
    <property type="evidence" value="ECO:0007669"/>
    <property type="project" value="UniProtKB-KW"/>
</dbReference>
<dbReference type="EMBL" id="CAJNRG010013575">
    <property type="protein sequence ID" value="CAF2149806.1"/>
    <property type="molecule type" value="Genomic_DNA"/>
</dbReference>
<dbReference type="Gene3D" id="1.20.1070.10">
    <property type="entry name" value="Rhodopsin 7-helix transmembrane proteins"/>
    <property type="match status" value="1"/>
</dbReference>
<comment type="caution">
    <text evidence="10">The sequence shown here is derived from an EMBL/GenBank/DDBJ whole genome shotgun (WGS) entry which is preliminary data.</text>
</comment>
<dbReference type="GO" id="GO:0005886">
    <property type="term" value="C:plasma membrane"/>
    <property type="evidence" value="ECO:0007669"/>
    <property type="project" value="TreeGrafter"/>
</dbReference>
<dbReference type="AlphaFoldDB" id="A0A816XSN0"/>
<evidence type="ECO:0000256" key="7">
    <source>
        <dbReference type="ARBA" id="ARBA00023224"/>
    </source>
</evidence>
<dbReference type="EMBL" id="CAJOBF010002165">
    <property type="protein sequence ID" value="CAF4014820.1"/>
    <property type="molecule type" value="Genomic_DNA"/>
</dbReference>
<gene>
    <name evidence="11" type="ORF">UXM345_LOCUS16995</name>
    <name evidence="10" type="ORF">XDN619_LOCUS28433</name>
</gene>
<dbReference type="PANTHER" id="PTHR24243">
    <property type="entry name" value="G-PROTEIN COUPLED RECEPTOR"/>
    <property type="match status" value="1"/>
</dbReference>
<feature type="transmembrane region" description="Helical" evidence="8">
    <location>
        <begin position="266"/>
        <end position="288"/>
    </location>
</feature>